<organism evidence="1">
    <name type="scientific">Myoviridae sp. ct04y17</name>
    <dbReference type="NCBI Taxonomy" id="2827652"/>
    <lineage>
        <taxon>Viruses</taxon>
        <taxon>Duplodnaviria</taxon>
        <taxon>Heunggongvirae</taxon>
        <taxon>Uroviricota</taxon>
        <taxon>Caudoviricetes</taxon>
    </lineage>
</organism>
<accession>A0A8S5SIJ8</accession>
<evidence type="ECO:0000313" key="1">
    <source>
        <dbReference type="EMBL" id="DAF50774.1"/>
    </source>
</evidence>
<reference evidence="1" key="1">
    <citation type="journal article" date="2021" name="Proc. Natl. Acad. Sci. U.S.A.">
        <title>A Catalog of Tens of Thousands of Viruses from Human Metagenomes Reveals Hidden Associations with Chronic Diseases.</title>
        <authorList>
            <person name="Tisza M.J."/>
            <person name="Buck C.B."/>
        </authorList>
    </citation>
    <scope>NUCLEOTIDE SEQUENCE</scope>
    <source>
        <strain evidence="1">Ct04y17</strain>
    </source>
</reference>
<sequence length="80" mass="9699">MIIKDWALLWKYSWSYIQAVIMDQPKLDYHFEEKVKLYKASLTEDLYKEANKDASGFIYRFKESKPKEEHPDILLKDVLR</sequence>
<name>A0A8S5SIJ8_9CAUD</name>
<proteinExistence type="predicted"/>
<protein>
    <submittedName>
        <fullName evidence="1">Uncharacterized protein</fullName>
    </submittedName>
</protein>
<dbReference type="EMBL" id="BK032600">
    <property type="protein sequence ID" value="DAF50774.1"/>
    <property type="molecule type" value="Genomic_DNA"/>
</dbReference>